<dbReference type="PANTHER" id="PTHR16675">
    <property type="entry name" value="MHC CLASS I-RELATED"/>
    <property type="match status" value="1"/>
</dbReference>
<dbReference type="GO" id="GO:0002476">
    <property type="term" value="P:antigen processing and presentation of endogenous peptide antigen via MHC class Ib"/>
    <property type="evidence" value="ECO:0000318"/>
    <property type="project" value="GO_Central"/>
</dbReference>
<dbReference type="GO" id="GO:0009897">
    <property type="term" value="C:external side of plasma membrane"/>
    <property type="evidence" value="ECO:0000318"/>
    <property type="project" value="GO_Central"/>
</dbReference>
<dbReference type="GO" id="GO:0002486">
    <property type="term" value="P:antigen processing and presentation of endogenous peptide antigen via MHC class I via ER pathway, TAP-independent"/>
    <property type="evidence" value="ECO:0000318"/>
    <property type="project" value="GO_Central"/>
</dbReference>
<dbReference type="InterPro" id="IPR037055">
    <property type="entry name" value="MHC_I-like_Ag-recog_sf"/>
</dbReference>
<dbReference type="KEGG" id="mdo:100024719"/>
<dbReference type="GO" id="GO:0030670">
    <property type="term" value="C:phagocytic vesicle membrane"/>
    <property type="evidence" value="ECO:0007669"/>
    <property type="project" value="UniProtKB-ARBA"/>
</dbReference>
<keyword evidence="7 11" id="KW-1133">Transmembrane helix</keyword>
<evidence type="ECO:0000256" key="2">
    <source>
        <dbReference type="ARBA" id="ARBA00004479"/>
    </source>
</evidence>
<evidence type="ECO:0000256" key="3">
    <source>
        <dbReference type="ARBA" id="ARBA00006909"/>
    </source>
</evidence>
<feature type="domain" description="Ig-like" evidence="12">
    <location>
        <begin position="289"/>
        <end position="375"/>
    </location>
</feature>
<dbReference type="SUPFAM" id="SSF48726">
    <property type="entry name" value="Immunoglobulin"/>
    <property type="match status" value="1"/>
</dbReference>
<dbReference type="InterPro" id="IPR001039">
    <property type="entry name" value="MHC_I_a_a1/a2"/>
</dbReference>
<evidence type="ECO:0000256" key="5">
    <source>
        <dbReference type="ARBA" id="ARBA00022692"/>
    </source>
</evidence>
<comment type="similarity">
    <text evidence="3 10">Belongs to the MHC class I family.</text>
</comment>
<evidence type="ECO:0000259" key="12">
    <source>
        <dbReference type="PROSITE" id="PS50835"/>
    </source>
</evidence>
<dbReference type="GO" id="GO:0005615">
    <property type="term" value="C:extracellular space"/>
    <property type="evidence" value="ECO:0000318"/>
    <property type="project" value="GO_Central"/>
</dbReference>
<dbReference type="PROSITE" id="PS00290">
    <property type="entry name" value="IG_MHC"/>
    <property type="match status" value="1"/>
</dbReference>
<proteinExistence type="inferred from homology"/>
<dbReference type="Pfam" id="PF06623">
    <property type="entry name" value="MHC_I_C"/>
    <property type="match status" value="1"/>
</dbReference>
<sequence length="441" mass="49313">MSNRLMKVSAAGDFLWVGFGFALLTCVCSFCPSTDDVFGVPFAIGLQSPSAANQKLRIRPYINQGTLFQGSFGFLCPGTMKPSLLSLFVLGVVALTETRAGSHSMRYFHTAMSRPELGDSQFITVGYVDDQQFVRFDSSSESQRMEPRAAWMDKMDEEEPNYWEEQTQIYRKNAQIYRRNLETLRGYYNQSQGGLHTIQRMYGCEVHPDGSFRKGFYQLAYDGRDYIALHRETLTWTAADPGAENTKRKWEAERSIAERYKAYLEETCLQWLKKYLQMGKDVLLRTDPPSARVSRHSGPDGEVSLRCRAQGFYPAEISLTWLRDGEEQLQDTEFIETRPGGDGTFQKWAAVAMAPGQEDRYSCRVQHEALAQPLSLRWEPEASSLWVIVGVTAGVLALVTAVVAGAVILRRRNSGGKGGAYVPAADKDSAQGSDVSLTVTA</sequence>
<comment type="function">
    <text evidence="1">Involved in the presentation of foreign antigens to the immune system.</text>
</comment>
<keyword evidence="14" id="KW-1185">Reference proteome</keyword>
<dbReference type="STRING" id="13616.ENSMODP00000056841"/>
<reference evidence="13 14" key="1">
    <citation type="journal article" date="2007" name="Nature">
        <title>Genome of the marsupial Monodelphis domestica reveals innovation in non-coding sequences.</title>
        <authorList>
            <person name="Mikkelsen T.S."/>
            <person name="Wakefield M.J."/>
            <person name="Aken B."/>
            <person name="Amemiya C.T."/>
            <person name="Chang J.L."/>
            <person name="Duke S."/>
            <person name="Garber M."/>
            <person name="Gentles A.J."/>
            <person name="Goodstadt L."/>
            <person name="Heger A."/>
            <person name="Jurka J."/>
            <person name="Kamal M."/>
            <person name="Mauceli E."/>
            <person name="Searle S.M."/>
            <person name="Sharpe T."/>
            <person name="Baker M.L."/>
            <person name="Batzer M.A."/>
            <person name="Benos P.V."/>
            <person name="Belov K."/>
            <person name="Clamp M."/>
            <person name="Cook A."/>
            <person name="Cuff J."/>
            <person name="Das R."/>
            <person name="Davidow L."/>
            <person name="Deakin J.E."/>
            <person name="Fazzari M.J."/>
            <person name="Glass J.L."/>
            <person name="Grabherr M."/>
            <person name="Greally J.M."/>
            <person name="Gu W."/>
            <person name="Hore T.A."/>
            <person name="Huttley G.A."/>
            <person name="Kleber M."/>
            <person name="Jirtle R.L."/>
            <person name="Koina E."/>
            <person name="Lee J.T."/>
            <person name="Mahony S."/>
            <person name="Marra M.A."/>
            <person name="Miller R.D."/>
            <person name="Nicholls R.D."/>
            <person name="Oda M."/>
            <person name="Papenfuss A.T."/>
            <person name="Parra Z.E."/>
            <person name="Pollock D.D."/>
            <person name="Ray D.A."/>
            <person name="Schein J.E."/>
            <person name="Speed T.P."/>
            <person name="Thompson K."/>
            <person name="VandeBerg J.L."/>
            <person name="Wade C.M."/>
            <person name="Walker J.A."/>
            <person name="Waters P.D."/>
            <person name="Webber C."/>
            <person name="Weidman J.R."/>
            <person name="Xie X."/>
            <person name="Zody M.C."/>
            <person name="Baldwin J."/>
            <person name="Abdouelleil A."/>
            <person name="Abdulkadir J."/>
            <person name="Abebe A."/>
            <person name="Abera B."/>
            <person name="Abreu J."/>
            <person name="Acer S.C."/>
            <person name="Aftuck L."/>
            <person name="Alexander A."/>
            <person name="An P."/>
            <person name="Anderson E."/>
            <person name="Anderson S."/>
            <person name="Arachi H."/>
            <person name="Azer M."/>
            <person name="Bachantsang P."/>
            <person name="Barry A."/>
            <person name="Bayul T."/>
            <person name="Berlin A."/>
            <person name="Bessette D."/>
            <person name="Bloom T."/>
            <person name="Bloom T."/>
            <person name="Boguslavskiy L."/>
            <person name="Bonnet C."/>
            <person name="Boukhgalter B."/>
            <person name="Bourzgui I."/>
            <person name="Brown A."/>
            <person name="Cahill P."/>
            <person name="Channer S."/>
            <person name="Cheshatsang Y."/>
            <person name="Chuda L."/>
            <person name="Citroen M."/>
            <person name="Collymore A."/>
            <person name="Cooke P."/>
            <person name="Costello M."/>
            <person name="D'Aco K."/>
            <person name="Daza R."/>
            <person name="De Haan G."/>
            <person name="DeGray S."/>
            <person name="DeMaso C."/>
            <person name="Dhargay N."/>
            <person name="Dooley K."/>
            <person name="Dooley E."/>
            <person name="Doricent M."/>
            <person name="Dorje P."/>
            <person name="Dorjee K."/>
            <person name="Dupes A."/>
            <person name="Elong R."/>
            <person name="Falk J."/>
            <person name="Farina A."/>
            <person name="Faro S."/>
            <person name="Ferguson D."/>
            <person name="Fisher S."/>
            <person name="Foley C.D."/>
            <person name="Franke A."/>
            <person name="Friedrich D."/>
            <person name="Gadbois L."/>
            <person name="Gearin G."/>
            <person name="Gearin C.R."/>
            <person name="Giannoukos G."/>
            <person name="Goode T."/>
            <person name="Graham J."/>
            <person name="Grandbois E."/>
            <person name="Grewal S."/>
            <person name="Gyaltsen K."/>
            <person name="Hafez N."/>
            <person name="Hagos B."/>
            <person name="Hall J."/>
            <person name="Henson C."/>
            <person name="Hollinger A."/>
            <person name="Honan T."/>
            <person name="Huard M.D."/>
            <person name="Hughes L."/>
            <person name="Hurhula B."/>
            <person name="Husby M.E."/>
            <person name="Kamat A."/>
            <person name="Kanga B."/>
            <person name="Kashin S."/>
            <person name="Khazanovich D."/>
            <person name="Kisner P."/>
            <person name="Lance K."/>
            <person name="Lara M."/>
            <person name="Lee W."/>
            <person name="Lennon N."/>
            <person name="Letendre F."/>
            <person name="LeVine R."/>
            <person name="Lipovsky A."/>
            <person name="Liu X."/>
            <person name="Liu J."/>
            <person name="Liu S."/>
            <person name="Lokyitsang T."/>
            <person name="Lokyitsang Y."/>
            <person name="Lubonja R."/>
            <person name="Lui A."/>
            <person name="MacDonald P."/>
            <person name="Magnisalis V."/>
            <person name="Maru K."/>
            <person name="Matthews C."/>
            <person name="McCusker W."/>
            <person name="McDonough S."/>
            <person name="Mehta T."/>
            <person name="Meldrim J."/>
            <person name="Meneus L."/>
            <person name="Mihai O."/>
            <person name="Mihalev A."/>
            <person name="Mihova T."/>
            <person name="Mittelman R."/>
            <person name="Mlenga V."/>
            <person name="Montmayeur A."/>
            <person name="Mulrain L."/>
            <person name="Navidi A."/>
            <person name="Naylor J."/>
            <person name="Negash T."/>
            <person name="Nguyen T."/>
            <person name="Nguyen N."/>
            <person name="Nicol R."/>
            <person name="Norbu C."/>
            <person name="Norbu N."/>
            <person name="Novod N."/>
            <person name="O'Neill B."/>
            <person name="Osman S."/>
            <person name="Markiewicz E."/>
            <person name="Oyono O.L."/>
            <person name="Patti C."/>
            <person name="Phunkhang P."/>
            <person name="Pierre F."/>
            <person name="Priest M."/>
            <person name="Raghuraman S."/>
            <person name="Rege F."/>
            <person name="Reyes R."/>
            <person name="Rise C."/>
            <person name="Rogov P."/>
            <person name="Ross K."/>
            <person name="Ryan E."/>
            <person name="Settipalli S."/>
            <person name="Shea T."/>
            <person name="Sherpa N."/>
            <person name="Shi L."/>
            <person name="Shih D."/>
            <person name="Sparrow T."/>
            <person name="Spaulding J."/>
            <person name="Stalker J."/>
            <person name="Stange-Thomann N."/>
            <person name="Stavropoulos S."/>
            <person name="Stone C."/>
            <person name="Strader C."/>
            <person name="Tesfaye S."/>
            <person name="Thomson T."/>
            <person name="Thoulutsang Y."/>
            <person name="Thoulutsang D."/>
            <person name="Topham K."/>
            <person name="Topping I."/>
            <person name="Tsamla T."/>
            <person name="Vassiliev H."/>
            <person name="Vo A."/>
            <person name="Wangchuk T."/>
            <person name="Wangdi T."/>
            <person name="Weiand M."/>
            <person name="Wilkinson J."/>
            <person name="Wilson A."/>
            <person name="Yadav S."/>
            <person name="Young G."/>
            <person name="Yu Q."/>
            <person name="Zembek L."/>
            <person name="Zhong D."/>
            <person name="Zimmer A."/>
            <person name="Zwirko Z."/>
            <person name="Jaffe D.B."/>
            <person name="Alvarez P."/>
            <person name="Brockman W."/>
            <person name="Butler J."/>
            <person name="Chin C."/>
            <person name="Gnerre S."/>
            <person name="MacCallum I."/>
            <person name="Graves J.A."/>
            <person name="Ponting C.P."/>
            <person name="Breen M."/>
            <person name="Samollow P.B."/>
            <person name="Lander E.S."/>
            <person name="Lindblad-Toh K."/>
        </authorList>
    </citation>
    <scope>NUCLEOTIDE SEQUENCE [LARGE SCALE GENOMIC DNA]</scope>
</reference>
<organism evidence="13 14">
    <name type="scientific">Monodelphis domestica</name>
    <name type="common">Gray short-tailed opossum</name>
    <dbReference type="NCBI Taxonomy" id="13616"/>
    <lineage>
        <taxon>Eukaryota</taxon>
        <taxon>Metazoa</taxon>
        <taxon>Chordata</taxon>
        <taxon>Craniata</taxon>
        <taxon>Vertebrata</taxon>
        <taxon>Euteleostomi</taxon>
        <taxon>Mammalia</taxon>
        <taxon>Metatheria</taxon>
        <taxon>Didelphimorphia</taxon>
        <taxon>Didelphidae</taxon>
        <taxon>Monodelphis</taxon>
    </lineage>
</organism>
<dbReference type="Gene3D" id="3.30.500.10">
    <property type="entry name" value="MHC class I-like antigen recognition-like"/>
    <property type="match status" value="1"/>
</dbReference>
<dbReference type="InterPro" id="IPR036179">
    <property type="entry name" value="Ig-like_dom_sf"/>
</dbReference>
<evidence type="ECO:0000313" key="14">
    <source>
        <dbReference type="Proteomes" id="UP000002280"/>
    </source>
</evidence>
<reference evidence="13" key="3">
    <citation type="submission" date="2025-09" db="UniProtKB">
        <authorList>
            <consortium name="Ensembl"/>
        </authorList>
    </citation>
    <scope>IDENTIFICATION</scope>
</reference>
<dbReference type="Ensembl" id="ENSMODT00000076765.1">
    <property type="protein sequence ID" value="ENSMODP00000056841.1"/>
    <property type="gene ID" value="ENSMODG00000043369.1"/>
</dbReference>
<reference evidence="13" key="2">
    <citation type="submission" date="2025-08" db="UniProtKB">
        <authorList>
            <consortium name="Ensembl"/>
        </authorList>
    </citation>
    <scope>IDENTIFICATION</scope>
</reference>
<dbReference type="Bgee" id="ENSMODG00000043369">
    <property type="expression patterns" value="Expressed in blood and 18 other cell types or tissues"/>
</dbReference>
<dbReference type="PANTHER" id="PTHR16675:SF251">
    <property type="entry name" value="HLA CLASS I HISTOCOMPATIBILITY ANTIGEN, C ALPHA CHAIN"/>
    <property type="match status" value="1"/>
</dbReference>
<dbReference type="FunFam" id="3.30.500.10:FF:000001">
    <property type="entry name" value="H-2 class I histocompatibility antigen, alpha chain"/>
    <property type="match status" value="1"/>
</dbReference>
<evidence type="ECO:0000256" key="10">
    <source>
        <dbReference type="RuleBase" id="RU004439"/>
    </source>
</evidence>
<keyword evidence="8 11" id="KW-0472">Membrane</keyword>
<evidence type="ECO:0000256" key="11">
    <source>
        <dbReference type="SAM" id="Phobius"/>
    </source>
</evidence>
<dbReference type="SUPFAM" id="SSF54452">
    <property type="entry name" value="MHC antigen-recognition domain"/>
    <property type="match status" value="1"/>
</dbReference>
<dbReference type="GeneTree" id="ENSGT01120000271826"/>
<comment type="subcellular location">
    <subcellularLocation>
        <location evidence="2">Membrane</location>
        <topology evidence="2">Single-pass type I membrane protein</topology>
    </subcellularLocation>
</comment>
<dbReference type="PROSITE" id="PS50835">
    <property type="entry name" value="IG_LIKE"/>
    <property type="match status" value="1"/>
</dbReference>
<dbReference type="OMA" id="LETECID"/>
<dbReference type="InterPro" id="IPR003006">
    <property type="entry name" value="Ig/MHC_CS"/>
</dbReference>
<dbReference type="Pfam" id="PF07654">
    <property type="entry name" value="C1-set"/>
    <property type="match status" value="1"/>
</dbReference>
<dbReference type="GO" id="GO:0006955">
    <property type="term" value="P:immune response"/>
    <property type="evidence" value="ECO:0000318"/>
    <property type="project" value="GO_Central"/>
</dbReference>
<dbReference type="InParanoid" id="A0A5F8HA08"/>
<evidence type="ECO:0000313" key="13">
    <source>
        <dbReference type="Ensembl" id="ENSMODP00000056841.1"/>
    </source>
</evidence>
<evidence type="ECO:0000256" key="9">
    <source>
        <dbReference type="ARBA" id="ARBA00023180"/>
    </source>
</evidence>
<protein>
    <submittedName>
        <fullName evidence="13">BOLA class I histocompatibility antigen, alpha chain BL3-7-like</fullName>
    </submittedName>
</protein>
<dbReference type="GO" id="GO:0042612">
    <property type="term" value="C:MHC class I protein complex"/>
    <property type="evidence" value="ECO:0007669"/>
    <property type="project" value="UniProtKB-KW"/>
</dbReference>
<dbReference type="InterPro" id="IPR050208">
    <property type="entry name" value="MHC_class-I_related"/>
</dbReference>
<dbReference type="InterPro" id="IPR003597">
    <property type="entry name" value="Ig_C1-set"/>
</dbReference>
<evidence type="ECO:0000256" key="7">
    <source>
        <dbReference type="ARBA" id="ARBA00022989"/>
    </source>
</evidence>
<dbReference type="InterPro" id="IPR013783">
    <property type="entry name" value="Ig-like_fold"/>
</dbReference>
<evidence type="ECO:0000256" key="4">
    <source>
        <dbReference type="ARBA" id="ARBA00022451"/>
    </source>
</evidence>
<evidence type="ECO:0000256" key="8">
    <source>
        <dbReference type="ARBA" id="ARBA00023136"/>
    </source>
</evidence>
<dbReference type="GO" id="GO:0005102">
    <property type="term" value="F:signaling receptor binding"/>
    <property type="evidence" value="ECO:0000318"/>
    <property type="project" value="GO_Central"/>
</dbReference>
<keyword evidence="6" id="KW-0391">Immunity</keyword>
<dbReference type="CDD" id="cd07698">
    <property type="entry name" value="IgC1_MHC_I_alpha3"/>
    <property type="match status" value="1"/>
</dbReference>
<keyword evidence="5 11" id="KW-0812">Transmembrane</keyword>
<dbReference type="GO" id="GO:0001916">
    <property type="term" value="P:positive regulation of T cell mediated cytotoxicity"/>
    <property type="evidence" value="ECO:0000318"/>
    <property type="project" value="GO_Central"/>
</dbReference>
<dbReference type="AlphaFoldDB" id="A0A5F8HA08"/>
<evidence type="ECO:0000256" key="6">
    <source>
        <dbReference type="ARBA" id="ARBA00022859"/>
    </source>
</evidence>
<dbReference type="SMART" id="SM00407">
    <property type="entry name" value="IGc1"/>
    <property type="match status" value="1"/>
</dbReference>
<feature type="transmembrane region" description="Helical" evidence="11">
    <location>
        <begin position="385"/>
        <end position="409"/>
    </location>
</feature>
<dbReference type="InterPro" id="IPR011161">
    <property type="entry name" value="MHC_I-like_Ag-recog"/>
</dbReference>
<dbReference type="InterPro" id="IPR011162">
    <property type="entry name" value="MHC_I/II-like_Ag-recog"/>
</dbReference>
<dbReference type="PRINTS" id="PR01638">
    <property type="entry name" value="MHCCLASSI"/>
</dbReference>
<keyword evidence="4" id="KW-0490">MHC I</keyword>
<keyword evidence="9" id="KW-0325">Glycoprotein</keyword>
<dbReference type="FunFam" id="2.60.40.10:FF:000014">
    <property type="entry name" value="H-2 class I histocompatibility antigen, alpha chain"/>
    <property type="match status" value="1"/>
</dbReference>
<dbReference type="InterPro" id="IPR007110">
    <property type="entry name" value="Ig-like_dom"/>
</dbReference>
<dbReference type="InterPro" id="IPR010579">
    <property type="entry name" value="MHC_I_a_C"/>
</dbReference>
<dbReference type="Pfam" id="PF00129">
    <property type="entry name" value="MHC_I"/>
    <property type="match status" value="1"/>
</dbReference>
<name>A0A5F8HA08_MONDO</name>
<dbReference type="GO" id="GO:0098553">
    <property type="term" value="C:lumenal side of endoplasmic reticulum membrane"/>
    <property type="evidence" value="ECO:0007669"/>
    <property type="project" value="UniProtKB-ARBA"/>
</dbReference>
<dbReference type="Gene3D" id="2.60.40.10">
    <property type="entry name" value="Immunoglobulins"/>
    <property type="match status" value="1"/>
</dbReference>
<dbReference type="FunCoup" id="A0A5F8HA08">
    <property type="interactions" value="385"/>
</dbReference>
<dbReference type="GO" id="GO:0042605">
    <property type="term" value="F:peptide antigen binding"/>
    <property type="evidence" value="ECO:0000318"/>
    <property type="project" value="GO_Central"/>
</dbReference>
<accession>A0A5F8HA08</accession>
<dbReference type="Proteomes" id="UP000002280">
    <property type="component" value="Chromosome 2"/>
</dbReference>
<evidence type="ECO:0000256" key="1">
    <source>
        <dbReference type="ARBA" id="ARBA00002297"/>
    </source>
</evidence>